<dbReference type="eggNOG" id="COG1944">
    <property type="taxonomic scope" value="Bacteria"/>
</dbReference>
<proteinExistence type="predicted"/>
<keyword evidence="1" id="KW-0802">TPR repeat</keyword>
<organism evidence="3 4">
    <name type="scientific">Desulfobacca acetoxidans (strain ATCC 700848 / DSM 11109 / ASRB2)</name>
    <dbReference type="NCBI Taxonomy" id="880072"/>
    <lineage>
        <taxon>Bacteria</taxon>
        <taxon>Pseudomonadati</taxon>
        <taxon>Thermodesulfobacteriota</taxon>
        <taxon>Desulfobaccia</taxon>
        <taxon>Desulfobaccales</taxon>
        <taxon>Desulfobaccaceae</taxon>
        <taxon>Desulfobacca</taxon>
    </lineage>
</organism>
<dbReference type="PANTHER" id="PTHR37809">
    <property type="entry name" value="RIBOSOMAL PROTEIN S12 METHYLTHIOTRANSFERASE ACCESSORY FACTOR YCAO"/>
    <property type="match status" value="1"/>
</dbReference>
<gene>
    <name evidence="3" type="ordered locus">Desac_1255</name>
</gene>
<dbReference type="Gene3D" id="1.25.40.10">
    <property type="entry name" value="Tetratricopeptide repeat domain"/>
    <property type="match status" value="1"/>
</dbReference>
<dbReference type="RefSeq" id="WP_013706226.1">
    <property type="nucleotide sequence ID" value="NC_015388.1"/>
</dbReference>
<dbReference type="PROSITE" id="PS50005">
    <property type="entry name" value="TPR"/>
    <property type="match status" value="1"/>
</dbReference>
<dbReference type="KEGG" id="dao:Desac_1255"/>
<dbReference type="Pfam" id="PF13432">
    <property type="entry name" value="TPR_16"/>
    <property type="match status" value="1"/>
</dbReference>
<dbReference type="OrthoDB" id="5380721at2"/>
<evidence type="ECO:0000259" key="2">
    <source>
        <dbReference type="PROSITE" id="PS51664"/>
    </source>
</evidence>
<dbReference type="STRING" id="880072.Desac_1255"/>
<dbReference type="eggNOG" id="COG0457">
    <property type="taxonomic scope" value="Bacteria"/>
</dbReference>
<dbReference type="AlphaFoldDB" id="F2NCI0"/>
<dbReference type="SMART" id="SM00028">
    <property type="entry name" value="TPR"/>
    <property type="match status" value="5"/>
</dbReference>
<dbReference type="Gene3D" id="3.30.160.660">
    <property type="match status" value="1"/>
</dbReference>
<dbReference type="Pfam" id="PF02624">
    <property type="entry name" value="YcaO"/>
    <property type="match status" value="1"/>
</dbReference>
<dbReference type="InterPro" id="IPR003776">
    <property type="entry name" value="YcaO-like_dom"/>
</dbReference>
<evidence type="ECO:0000313" key="3">
    <source>
        <dbReference type="EMBL" id="AEB09114.1"/>
    </source>
</evidence>
<name>F2NCI0_DESAR</name>
<reference evidence="4" key="2">
    <citation type="submission" date="2011-03" db="EMBL/GenBank/DDBJ databases">
        <title>The complete genome of Desulfobacca acetoxidans DSM 11109.</title>
        <authorList>
            <consortium name="US DOE Joint Genome Institute (JGI-PGF)"/>
            <person name="Lucas S."/>
            <person name="Copeland A."/>
            <person name="Lapidus A."/>
            <person name="Bruce D."/>
            <person name="Goodwin L."/>
            <person name="Pitluck S."/>
            <person name="Peters L."/>
            <person name="Kyrpides N."/>
            <person name="Mavromatis K."/>
            <person name="Ivanova N."/>
            <person name="Ovchinnikova G."/>
            <person name="Teshima H."/>
            <person name="Detter J.C."/>
            <person name="Han C."/>
            <person name="Land M."/>
            <person name="Hauser L."/>
            <person name="Markowitz V."/>
            <person name="Cheng J.-F."/>
            <person name="Hugenholtz P."/>
            <person name="Woyke T."/>
            <person name="Wu D."/>
            <person name="Spring S."/>
            <person name="Schueler E."/>
            <person name="Brambilla E."/>
            <person name="Klenk H.-P."/>
            <person name="Eisen J.A."/>
        </authorList>
    </citation>
    <scope>NUCLEOTIDE SEQUENCE [LARGE SCALE GENOMIC DNA]</scope>
    <source>
        <strain evidence="4">ATCC 700848 / DSM 11109 / ASRB2</strain>
    </source>
</reference>
<dbReference type="InterPro" id="IPR011990">
    <property type="entry name" value="TPR-like_helical_dom_sf"/>
</dbReference>
<dbReference type="InterPro" id="IPR019734">
    <property type="entry name" value="TPR_rpt"/>
</dbReference>
<dbReference type="Gene3D" id="3.30.1330.230">
    <property type="match status" value="1"/>
</dbReference>
<evidence type="ECO:0000256" key="1">
    <source>
        <dbReference type="PROSITE-ProRule" id="PRU00339"/>
    </source>
</evidence>
<accession>F2NCI0</accession>
<feature type="repeat" description="TPR" evidence="1">
    <location>
        <begin position="494"/>
        <end position="527"/>
    </location>
</feature>
<dbReference type="PROSITE" id="PS51664">
    <property type="entry name" value="YCAO"/>
    <property type="match status" value="1"/>
</dbReference>
<dbReference type="Pfam" id="PF00515">
    <property type="entry name" value="TPR_1"/>
    <property type="match status" value="1"/>
</dbReference>
<dbReference type="NCBIfam" id="TIGR00702">
    <property type="entry name" value="YcaO-type kinase domain"/>
    <property type="match status" value="1"/>
</dbReference>
<dbReference type="SUPFAM" id="SSF48452">
    <property type="entry name" value="TPR-like"/>
    <property type="match status" value="1"/>
</dbReference>
<feature type="domain" description="YcaO" evidence="2">
    <location>
        <begin position="78"/>
        <end position="420"/>
    </location>
</feature>
<reference evidence="3 4" key="1">
    <citation type="journal article" date="2011" name="Stand. Genomic Sci.">
        <title>Complete genome sequence of the acetate-degrading sulfate reducer Desulfobacca acetoxidans type strain (ASRB2).</title>
        <authorList>
            <person name="Goker M."/>
            <person name="Teshima H."/>
            <person name="Lapidus A."/>
            <person name="Nolan M."/>
            <person name="Lucas S."/>
            <person name="Hammon N."/>
            <person name="Deshpande S."/>
            <person name="Cheng J.F."/>
            <person name="Tapia R."/>
            <person name="Han C."/>
            <person name="Goodwin L."/>
            <person name="Pitluck S."/>
            <person name="Huntemann M."/>
            <person name="Liolios K."/>
            <person name="Ivanova N."/>
            <person name="Pagani I."/>
            <person name="Mavromatis K."/>
            <person name="Ovchinikova G."/>
            <person name="Pati A."/>
            <person name="Chen A."/>
            <person name="Palaniappan K."/>
            <person name="Land M."/>
            <person name="Hauser L."/>
            <person name="Brambilla E.M."/>
            <person name="Rohde M."/>
            <person name="Spring S."/>
            <person name="Detter J.C."/>
            <person name="Woyke T."/>
            <person name="Bristow J."/>
            <person name="Eisen J.A."/>
            <person name="Markowitz V."/>
            <person name="Hugenholtz P."/>
            <person name="Kyrpides N.C."/>
            <person name="Klenk H.P."/>
        </authorList>
    </citation>
    <scope>NUCLEOTIDE SEQUENCE [LARGE SCALE GENOMIC DNA]</scope>
    <source>
        <strain evidence="4">ATCC 700848 / DSM 11109 / ASRB2</strain>
    </source>
</reference>
<protein>
    <submittedName>
        <fullName evidence="3">YcaO-domain protein</fullName>
    </submittedName>
</protein>
<dbReference type="EMBL" id="CP002629">
    <property type="protein sequence ID" value="AEB09114.1"/>
    <property type="molecule type" value="Genomic_DNA"/>
</dbReference>
<keyword evidence="4" id="KW-1185">Reference proteome</keyword>
<dbReference type="Proteomes" id="UP000000483">
    <property type="component" value="Chromosome"/>
</dbReference>
<dbReference type="PANTHER" id="PTHR37809:SF1">
    <property type="entry name" value="RIBOSOMAL PROTEIN S12 METHYLTHIOTRANSFERASE ACCESSORY FACTOR YCAO"/>
    <property type="match status" value="1"/>
</dbReference>
<dbReference type="Gene3D" id="3.30.40.250">
    <property type="match status" value="1"/>
</dbReference>
<dbReference type="Pfam" id="PF13181">
    <property type="entry name" value="TPR_8"/>
    <property type="match status" value="1"/>
</dbReference>
<dbReference type="HOGENOM" id="CLU_473066_0_0_7"/>
<dbReference type="PROSITE" id="PS50293">
    <property type="entry name" value="TPR_REGION"/>
    <property type="match status" value="1"/>
</dbReference>
<evidence type="ECO:0000313" key="4">
    <source>
        <dbReference type="Proteomes" id="UP000000483"/>
    </source>
</evidence>
<sequence length="573" mass="63949">MTETFLLQDCYKQYSYDLDKVCPPEETVARVKYRFKQLNLDLLKNTLRIDSGRLGIPVYVSLCGVDAVRTIGTQKQMGKGSTPEQAEASALMELVERFSFFSFMHQADFLYATPNSLGPESVSFKTLARSLFDVSEEAEQVKAIYRDWPLHFTSAVSLTYGHPVLLPIHWFYLINEYNGPAAGNTLEEAVLQGLCEVVERHVGSVISHGRLFTPVIDPASVQDPAAVELLEKFRRQGIVIHLRDFSLDTGIPTVGVLAYDPATFPEASEIIFTAGTTPDPEKSLVRALTEVAQLAGDFNKRTSYRPTLPKYENLTEASYLTAPGPMRPIRSLPQLADDNIKVEIERCVATLTRLGLEVLVVDVTHPQIRIPVVYVIAPGAHFLERTRQTNVIFHLAKLASRYAEPEDAMQALTRLHERFPGRFDVLFFLGLTMDTLGRTAEALSYFAASLQAYPPAHEIASIYVHIGSCRKDLGDYSGAVTALKQAQAANDQLKEVYHLLGFCYFKLKEHQRAVECFEKAIELDPGSGIDYANLGINLRELGFRQEAAHLLQMALDLDPSLDFARLALEKLAE</sequence>